<dbReference type="Gene3D" id="3.40.640.10">
    <property type="entry name" value="Type I PLP-dependent aspartate aminotransferase-like (Major domain)"/>
    <property type="match status" value="1"/>
</dbReference>
<reference evidence="9" key="1">
    <citation type="submission" date="2022-12" db="EMBL/GenBank/DDBJ databases">
        <title>Bacterial isolates from different developmental stages of Nematostella vectensis.</title>
        <authorList>
            <person name="Fraune S."/>
        </authorList>
    </citation>
    <scope>NUCLEOTIDE SEQUENCE</scope>
    <source>
        <strain evidence="9">G21630-S1</strain>
    </source>
</reference>
<dbReference type="Proteomes" id="UP001069802">
    <property type="component" value="Unassembled WGS sequence"/>
</dbReference>
<evidence type="ECO:0000256" key="3">
    <source>
        <dbReference type="ARBA" id="ARBA00012753"/>
    </source>
</evidence>
<evidence type="ECO:0000313" key="10">
    <source>
        <dbReference type="Proteomes" id="UP001069802"/>
    </source>
</evidence>
<keyword evidence="10" id="KW-1185">Reference proteome</keyword>
<dbReference type="InterPro" id="IPR004839">
    <property type="entry name" value="Aminotransferase_I/II_large"/>
</dbReference>
<dbReference type="PANTHER" id="PTHR46383">
    <property type="entry name" value="ASPARTATE AMINOTRANSFERASE"/>
    <property type="match status" value="1"/>
</dbReference>
<dbReference type="GO" id="GO:0008483">
    <property type="term" value="F:transaminase activity"/>
    <property type="evidence" value="ECO:0007669"/>
    <property type="project" value="UniProtKB-KW"/>
</dbReference>
<dbReference type="EC" id="2.6.1.1" evidence="3"/>
<comment type="catalytic activity">
    <reaction evidence="7">
        <text>L-aspartate + 2-oxoglutarate = oxaloacetate + L-glutamate</text>
        <dbReference type="Rhea" id="RHEA:21824"/>
        <dbReference type="ChEBI" id="CHEBI:16452"/>
        <dbReference type="ChEBI" id="CHEBI:16810"/>
        <dbReference type="ChEBI" id="CHEBI:29985"/>
        <dbReference type="ChEBI" id="CHEBI:29991"/>
        <dbReference type="EC" id="2.6.1.1"/>
    </reaction>
</comment>
<evidence type="ECO:0000259" key="8">
    <source>
        <dbReference type="Pfam" id="PF00155"/>
    </source>
</evidence>
<dbReference type="Pfam" id="PF00155">
    <property type="entry name" value="Aminotran_1_2"/>
    <property type="match status" value="1"/>
</dbReference>
<comment type="caution">
    <text evidence="9">The sequence shown here is derived from an EMBL/GenBank/DDBJ whole genome shotgun (WGS) entry which is preliminary data.</text>
</comment>
<dbReference type="InterPro" id="IPR015421">
    <property type="entry name" value="PyrdxlP-dep_Trfase_major"/>
</dbReference>
<keyword evidence="5" id="KW-0808">Transferase</keyword>
<proteinExistence type="inferred from homology"/>
<dbReference type="InterPro" id="IPR015422">
    <property type="entry name" value="PyrdxlP-dep_Trfase_small"/>
</dbReference>
<evidence type="ECO:0000256" key="4">
    <source>
        <dbReference type="ARBA" id="ARBA00022576"/>
    </source>
</evidence>
<dbReference type="CDD" id="cd00609">
    <property type="entry name" value="AAT_like"/>
    <property type="match status" value="1"/>
</dbReference>
<evidence type="ECO:0000256" key="5">
    <source>
        <dbReference type="ARBA" id="ARBA00022679"/>
    </source>
</evidence>
<name>A0ABT4LL93_9PROT</name>
<evidence type="ECO:0000256" key="2">
    <source>
        <dbReference type="ARBA" id="ARBA00007441"/>
    </source>
</evidence>
<dbReference type="Gene3D" id="3.90.1150.10">
    <property type="entry name" value="Aspartate Aminotransferase, domain 1"/>
    <property type="match status" value="1"/>
</dbReference>
<comment type="similarity">
    <text evidence="2">Belongs to the class-I pyridoxal-phosphate-dependent aminotransferase family.</text>
</comment>
<keyword evidence="4 9" id="KW-0032">Aminotransferase</keyword>
<dbReference type="RefSeq" id="WP_269424040.1">
    <property type="nucleotide sequence ID" value="NZ_JAPWGY010000004.1"/>
</dbReference>
<evidence type="ECO:0000313" key="9">
    <source>
        <dbReference type="EMBL" id="MCZ4281889.1"/>
    </source>
</evidence>
<dbReference type="EMBL" id="JAPWGY010000004">
    <property type="protein sequence ID" value="MCZ4281889.1"/>
    <property type="molecule type" value="Genomic_DNA"/>
</dbReference>
<dbReference type="InterPro" id="IPR050596">
    <property type="entry name" value="AspAT/PAT-like"/>
</dbReference>
<evidence type="ECO:0000256" key="6">
    <source>
        <dbReference type="ARBA" id="ARBA00022898"/>
    </source>
</evidence>
<accession>A0ABT4LL93</accession>
<dbReference type="PANTHER" id="PTHR46383:SF1">
    <property type="entry name" value="ASPARTATE AMINOTRANSFERASE"/>
    <property type="match status" value="1"/>
</dbReference>
<organism evidence="9 10">
    <name type="scientific">Kiloniella laminariae</name>
    <dbReference type="NCBI Taxonomy" id="454162"/>
    <lineage>
        <taxon>Bacteria</taxon>
        <taxon>Pseudomonadati</taxon>
        <taxon>Pseudomonadota</taxon>
        <taxon>Alphaproteobacteria</taxon>
        <taxon>Rhodospirillales</taxon>
        <taxon>Kiloniellaceae</taxon>
        <taxon>Kiloniella</taxon>
    </lineage>
</organism>
<gene>
    <name evidence="9" type="ORF">O4H49_13945</name>
</gene>
<dbReference type="InterPro" id="IPR015424">
    <property type="entry name" value="PyrdxlP-dep_Trfase"/>
</dbReference>
<dbReference type="SUPFAM" id="SSF53383">
    <property type="entry name" value="PLP-dependent transferases"/>
    <property type="match status" value="1"/>
</dbReference>
<evidence type="ECO:0000256" key="7">
    <source>
        <dbReference type="ARBA" id="ARBA00049185"/>
    </source>
</evidence>
<keyword evidence="6" id="KW-0663">Pyridoxal phosphate</keyword>
<sequence>MPQIADRLSRIKPSPTIAVSTKARELKAAGRDVIGLGAGEPDFETPDNIKAAAITAINGGDTRYTAVDGTPELKAAICEKFKRDNGLEYTPDQITVGTGGKQILYNAFMATLNPGDEVIIPAPFWVSYPDMVLLADGEPVAVPCMQSNGFKLQAEDLEEAITDKTRWVILNSPSNPTGAAYSYDEMKALTDVLKKYEHVMVLTDDMYEKLVYDGFEYVTPAQVEPSLYDRTLTMNGVSKAYCMTGWRIGYAGGPVALIKAMAKIQSQSTSNPCSISQAASVEALRGDQGFIARHNDVFKARRDMVVDMLNDCPGINCSKPEGAFYVYPSCEGAIGKSTPEGKQISSDEDFVTYLLESVGVAAVQGNAFGLSPYFRISYATSTETLKEACERIKKACEALK</sequence>
<evidence type="ECO:0000256" key="1">
    <source>
        <dbReference type="ARBA" id="ARBA00001933"/>
    </source>
</evidence>
<feature type="domain" description="Aminotransferase class I/classII large" evidence="8">
    <location>
        <begin position="32"/>
        <end position="392"/>
    </location>
</feature>
<protein>
    <recommendedName>
        <fullName evidence="3">aspartate transaminase</fullName>
        <ecNumber evidence="3">2.6.1.1</ecNumber>
    </recommendedName>
</protein>
<comment type="cofactor">
    <cofactor evidence="1">
        <name>pyridoxal 5'-phosphate</name>
        <dbReference type="ChEBI" id="CHEBI:597326"/>
    </cofactor>
</comment>